<reference evidence="1 2" key="1">
    <citation type="submission" date="2018-03" db="EMBL/GenBank/DDBJ databases">
        <title>Genomic Encyclopedia of Archaeal and Bacterial Type Strains, Phase II (KMG-II): from individual species to whole genera.</title>
        <authorList>
            <person name="Goeker M."/>
        </authorList>
    </citation>
    <scope>NUCLEOTIDE SEQUENCE [LARGE SCALE GENOMIC DNA]</scope>
    <source>
        <strain evidence="1 2">DSM 45211</strain>
    </source>
</reference>
<sequence length="190" mass="20711">MPLTVEYLPDLARVRLTADTIPGSAALVERSIDELHWTQVRGGAPVTMDANAFQLDDYEFTPGVQNHYRVTPVTDPVVNLGMAGQVVTAGDTQWVGLDVTWPAQYIGGKMFRLTLTVDDVDRIGDISFYAGRHGDLSNHARWLFMADFSGSSTFGRSGQRFTIDLKAAEIRSVAGNVTMSADGELTELTA</sequence>
<dbReference type="RefSeq" id="WP_146154807.1">
    <property type="nucleotide sequence ID" value="NZ_PYGE01000025.1"/>
</dbReference>
<dbReference type="OrthoDB" id="3358333at2"/>
<protein>
    <submittedName>
        <fullName evidence="1">Uncharacterized protein</fullName>
    </submittedName>
</protein>
<dbReference type="Proteomes" id="UP000243528">
    <property type="component" value="Unassembled WGS sequence"/>
</dbReference>
<proteinExistence type="predicted"/>
<dbReference type="EMBL" id="PYGE01000025">
    <property type="protein sequence ID" value="PSK96704.1"/>
    <property type="molecule type" value="Genomic_DNA"/>
</dbReference>
<dbReference type="AlphaFoldDB" id="A0A2P8DHK0"/>
<comment type="caution">
    <text evidence="1">The sequence shown here is derived from an EMBL/GenBank/DDBJ whole genome shotgun (WGS) entry which is preliminary data.</text>
</comment>
<organism evidence="1 2">
    <name type="scientific">Haloactinopolyspora alba</name>
    <dbReference type="NCBI Taxonomy" id="648780"/>
    <lineage>
        <taxon>Bacteria</taxon>
        <taxon>Bacillati</taxon>
        <taxon>Actinomycetota</taxon>
        <taxon>Actinomycetes</taxon>
        <taxon>Jiangellales</taxon>
        <taxon>Jiangellaceae</taxon>
        <taxon>Haloactinopolyspora</taxon>
    </lineage>
</organism>
<evidence type="ECO:0000313" key="1">
    <source>
        <dbReference type="EMBL" id="PSK96704.1"/>
    </source>
</evidence>
<feature type="non-terminal residue" evidence="1">
    <location>
        <position position="190"/>
    </location>
</feature>
<name>A0A2P8DHK0_9ACTN</name>
<keyword evidence="2" id="KW-1185">Reference proteome</keyword>
<accession>A0A2P8DHK0</accession>
<evidence type="ECO:0000313" key="2">
    <source>
        <dbReference type="Proteomes" id="UP000243528"/>
    </source>
</evidence>
<gene>
    <name evidence="1" type="ORF">CLV30_12586</name>
</gene>